<organism evidence="2 3">
    <name type="scientific">Phialemonium thermophilum</name>
    <dbReference type="NCBI Taxonomy" id="223376"/>
    <lineage>
        <taxon>Eukaryota</taxon>
        <taxon>Fungi</taxon>
        <taxon>Dikarya</taxon>
        <taxon>Ascomycota</taxon>
        <taxon>Pezizomycotina</taxon>
        <taxon>Sordariomycetes</taxon>
        <taxon>Sordariomycetidae</taxon>
        <taxon>Cephalothecales</taxon>
        <taxon>Cephalothecaceae</taxon>
        <taxon>Phialemonium</taxon>
    </lineage>
</organism>
<dbReference type="Pfam" id="PF05238">
    <property type="entry name" value="CENP-N"/>
    <property type="match status" value="1"/>
</dbReference>
<dbReference type="EMBL" id="JAZHXJ010000064">
    <property type="protein sequence ID" value="KAL1877553.1"/>
    <property type="molecule type" value="Genomic_DNA"/>
</dbReference>
<protein>
    <submittedName>
        <fullName evidence="2">Uncharacterized protein</fullName>
    </submittedName>
</protein>
<evidence type="ECO:0000256" key="1">
    <source>
        <dbReference type="SAM" id="MobiDB-lite"/>
    </source>
</evidence>
<accession>A0ABR3XNJ3</accession>
<feature type="compositionally biased region" description="Basic and acidic residues" evidence="1">
    <location>
        <begin position="415"/>
        <end position="454"/>
    </location>
</feature>
<gene>
    <name evidence="2" type="ORF">VTK73DRAFT_8611</name>
</gene>
<name>A0ABR3XNJ3_9PEZI</name>
<keyword evidence="3" id="KW-1185">Reference proteome</keyword>
<dbReference type="Proteomes" id="UP001586593">
    <property type="component" value="Unassembled WGS sequence"/>
</dbReference>
<sequence length="523" mass="58399">MAPVSIPTTSRLPSSLRLEPGNPIVYRALNRLSRFSLLTISLDWLDEKNQSLSAPYLLQDSNVEEDELEDDFYPPARSLEQLRDLYTDMQARKGSKKEVLDRIVEGDWRHGLSLYQLAMADLQYLYDHPASQKWSAYRVLPLRTPSKHVDAEDALKVDRQSLKVPRFHPSLFLRRLQEQVLPDIKAHYTFERHRTLPVLLLRIFVLESPYNSSLAVADLGGNRSSSNLESSRTVYIAFPDASPHVFISRSQITGPATVGESRSLQSLIIQGVPNALSRPRERYTLKSTSLSSKNLEGLLHRRGAGRTGAAGGGWSIYADEKKRDSPLDIVLPSPPLSNSDKLPAKKEGGSAAKRTLFPAASREERAAKRARLVARARFGDAAKVGDGKGVERIDVVIEDPFPTKSVLGDPQNRGGGREEEETRDKREKRTVAGRRSNVEELLHRERDADDRDPLSDQEGPPDSWRPKVRLTFHGPHVFGGIRQLVEQGLIDGERMPGWMTGEDGVTIGAVRRGRIRGHKGSGI</sequence>
<dbReference type="Gene3D" id="3.10.20.720">
    <property type="match status" value="1"/>
</dbReference>
<proteinExistence type="predicted"/>
<feature type="region of interest" description="Disordered" evidence="1">
    <location>
        <begin position="331"/>
        <end position="353"/>
    </location>
</feature>
<feature type="region of interest" description="Disordered" evidence="1">
    <location>
        <begin position="401"/>
        <end position="467"/>
    </location>
</feature>
<comment type="caution">
    <text evidence="2">The sequence shown here is derived from an EMBL/GenBank/DDBJ whole genome shotgun (WGS) entry which is preliminary data.</text>
</comment>
<reference evidence="2 3" key="1">
    <citation type="journal article" date="2024" name="Commun. Biol.">
        <title>Comparative genomic analysis of thermophilic fungi reveals convergent evolutionary adaptations and gene losses.</title>
        <authorList>
            <person name="Steindorff A.S."/>
            <person name="Aguilar-Pontes M.V."/>
            <person name="Robinson A.J."/>
            <person name="Andreopoulos B."/>
            <person name="LaButti K."/>
            <person name="Kuo A."/>
            <person name="Mondo S."/>
            <person name="Riley R."/>
            <person name="Otillar R."/>
            <person name="Haridas S."/>
            <person name="Lipzen A."/>
            <person name="Grimwood J."/>
            <person name="Schmutz J."/>
            <person name="Clum A."/>
            <person name="Reid I.D."/>
            <person name="Moisan M.C."/>
            <person name="Butler G."/>
            <person name="Nguyen T.T.M."/>
            <person name="Dewar K."/>
            <person name="Conant G."/>
            <person name="Drula E."/>
            <person name="Henrissat B."/>
            <person name="Hansel C."/>
            <person name="Singer S."/>
            <person name="Hutchinson M.I."/>
            <person name="de Vries R.P."/>
            <person name="Natvig D.O."/>
            <person name="Powell A.J."/>
            <person name="Tsang A."/>
            <person name="Grigoriev I.V."/>
        </authorList>
    </citation>
    <scope>NUCLEOTIDE SEQUENCE [LARGE SCALE GENOMIC DNA]</scope>
    <source>
        <strain evidence="2 3">ATCC 24622</strain>
    </source>
</reference>
<dbReference type="InterPro" id="IPR007902">
    <property type="entry name" value="Chl4/mis15/CENP-N"/>
</dbReference>
<evidence type="ECO:0000313" key="3">
    <source>
        <dbReference type="Proteomes" id="UP001586593"/>
    </source>
</evidence>
<evidence type="ECO:0000313" key="2">
    <source>
        <dbReference type="EMBL" id="KAL1877553.1"/>
    </source>
</evidence>